<dbReference type="SUPFAM" id="SSF57756">
    <property type="entry name" value="Retrovirus zinc finger-like domains"/>
    <property type="match status" value="1"/>
</dbReference>
<evidence type="ECO:0008006" key="4">
    <source>
        <dbReference type="Google" id="ProtNLM"/>
    </source>
</evidence>
<keyword evidence="3" id="KW-1185">Reference proteome</keyword>
<evidence type="ECO:0000313" key="3">
    <source>
        <dbReference type="Proteomes" id="UP000276215"/>
    </source>
</evidence>
<feature type="region of interest" description="Disordered" evidence="1">
    <location>
        <begin position="114"/>
        <end position="151"/>
    </location>
</feature>
<proteinExistence type="predicted"/>
<dbReference type="EMBL" id="ML120487">
    <property type="protein sequence ID" value="RPA91812.1"/>
    <property type="molecule type" value="Genomic_DNA"/>
</dbReference>
<protein>
    <recommendedName>
        <fullName evidence="4">CCHC-type domain-containing protein</fullName>
    </recommendedName>
</protein>
<organism evidence="2 3">
    <name type="scientific">Choiromyces venosus 120613-1</name>
    <dbReference type="NCBI Taxonomy" id="1336337"/>
    <lineage>
        <taxon>Eukaryota</taxon>
        <taxon>Fungi</taxon>
        <taxon>Dikarya</taxon>
        <taxon>Ascomycota</taxon>
        <taxon>Pezizomycotina</taxon>
        <taxon>Pezizomycetes</taxon>
        <taxon>Pezizales</taxon>
        <taxon>Tuberaceae</taxon>
        <taxon>Choiromyces</taxon>
    </lineage>
</organism>
<accession>A0A3N4J087</accession>
<gene>
    <name evidence="2" type="ORF">L873DRAFT_1794653</name>
</gene>
<dbReference type="AlphaFoldDB" id="A0A3N4J087"/>
<name>A0A3N4J087_9PEZI</name>
<feature type="region of interest" description="Disordered" evidence="1">
    <location>
        <begin position="382"/>
        <end position="410"/>
    </location>
</feature>
<evidence type="ECO:0000313" key="2">
    <source>
        <dbReference type="EMBL" id="RPA91812.1"/>
    </source>
</evidence>
<feature type="compositionally biased region" description="Basic and acidic residues" evidence="1">
    <location>
        <begin position="134"/>
        <end position="151"/>
    </location>
</feature>
<evidence type="ECO:0000256" key="1">
    <source>
        <dbReference type="SAM" id="MobiDB-lite"/>
    </source>
</evidence>
<dbReference type="Proteomes" id="UP000276215">
    <property type="component" value="Unassembled WGS sequence"/>
</dbReference>
<dbReference type="Gene3D" id="4.10.60.10">
    <property type="entry name" value="Zinc finger, CCHC-type"/>
    <property type="match status" value="1"/>
</dbReference>
<sequence length="410" mass="46817">MPGAGIPIQPSQFHDSEVYGGDQEDILSIMSNLRQGNCDVFTYSHEVLKLLHHRSIGMKQFDRTLIHYYIDGLSNKHLREISILSFLKPDSQESPHQVVKAIMRLATQLKHHGYQKYRGSQRGAEESSDDDESSGDKSETSEMSSKSDDDYWSSRKSTLVISTIVFYHLGVYSKIDQRSESHHYQAHYRREPECVGPGTRVQLDGIQDGIQGYSDRYSSSSFQEPKMESYRQALNYQKSSPPEPIVGPNRVLYYPAHSRVCYYCREEGYFRNQCPKLHNHESVPLVIWETMHFETSISTMRPPMTPSQGDLNQVVNVVEVATKYSALYGMKVREVSAAEVNLQELIHLVERIFRDRISDESEESENKGKQVMAGQHAQQFWNLAPEFNRDPGPVTQRARTDAGTNLDKGA</sequence>
<reference evidence="2 3" key="1">
    <citation type="journal article" date="2018" name="Nat. Ecol. Evol.">
        <title>Pezizomycetes genomes reveal the molecular basis of ectomycorrhizal truffle lifestyle.</title>
        <authorList>
            <person name="Murat C."/>
            <person name="Payen T."/>
            <person name="Noel B."/>
            <person name="Kuo A."/>
            <person name="Morin E."/>
            <person name="Chen J."/>
            <person name="Kohler A."/>
            <person name="Krizsan K."/>
            <person name="Balestrini R."/>
            <person name="Da Silva C."/>
            <person name="Montanini B."/>
            <person name="Hainaut M."/>
            <person name="Levati E."/>
            <person name="Barry K.W."/>
            <person name="Belfiori B."/>
            <person name="Cichocki N."/>
            <person name="Clum A."/>
            <person name="Dockter R.B."/>
            <person name="Fauchery L."/>
            <person name="Guy J."/>
            <person name="Iotti M."/>
            <person name="Le Tacon F."/>
            <person name="Lindquist E.A."/>
            <person name="Lipzen A."/>
            <person name="Malagnac F."/>
            <person name="Mello A."/>
            <person name="Molinier V."/>
            <person name="Miyauchi S."/>
            <person name="Poulain J."/>
            <person name="Riccioni C."/>
            <person name="Rubini A."/>
            <person name="Sitrit Y."/>
            <person name="Splivallo R."/>
            <person name="Traeger S."/>
            <person name="Wang M."/>
            <person name="Zifcakova L."/>
            <person name="Wipf D."/>
            <person name="Zambonelli A."/>
            <person name="Paolocci F."/>
            <person name="Nowrousian M."/>
            <person name="Ottonello S."/>
            <person name="Baldrian P."/>
            <person name="Spatafora J.W."/>
            <person name="Henrissat B."/>
            <person name="Nagy L.G."/>
            <person name="Aury J.M."/>
            <person name="Wincker P."/>
            <person name="Grigoriev I.V."/>
            <person name="Bonfante P."/>
            <person name="Martin F.M."/>
        </authorList>
    </citation>
    <scope>NUCLEOTIDE SEQUENCE [LARGE SCALE GENOMIC DNA]</scope>
    <source>
        <strain evidence="2 3">120613-1</strain>
    </source>
</reference>
<dbReference type="InterPro" id="IPR036875">
    <property type="entry name" value="Znf_CCHC_sf"/>
</dbReference>
<dbReference type="GO" id="GO:0003676">
    <property type="term" value="F:nucleic acid binding"/>
    <property type="evidence" value="ECO:0007669"/>
    <property type="project" value="InterPro"/>
</dbReference>
<dbReference type="GO" id="GO:0008270">
    <property type="term" value="F:zinc ion binding"/>
    <property type="evidence" value="ECO:0007669"/>
    <property type="project" value="InterPro"/>
</dbReference>